<dbReference type="AlphaFoldDB" id="A0A6N7S316"/>
<keyword evidence="8" id="KW-1185">Reference proteome</keyword>
<evidence type="ECO:0000313" key="7">
    <source>
        <dbReference type="Proteomes" id="UP000433575"/>
    </source>
</evidence>
<dbReference type="InterPro" id="IPR002678">
    <property type="entry name" value="DUF34/NIF3"/>
</dbReference>
<feature type="binding site" evidence="4">
    <location>
        <position position="63"/>
    </location>
    <ligand>
        <name>a divalent metal cation</name>
        <dbReference type="ChEBI" id="CHEBI:60240"/>
        <label>1</label>
    </ligand>
</feature>
<feature type="binding site" evidence="4">
    <location>
        <position position="223"/>
    </location>
    <ligand>
        <name>a divalent metal cation</name>
        <dbReference type="ChEBI" id="CHEBI:60240"/>
        <label>1</label>
    </ligand>
</feature>
<evidence type="ECO:0000256" key="4">
    <source>
        <dbReference type="PIRSR" id="PIRSR602678-1"/>
    </source>
</evidence>
<proteinExistence type="inferred from homology"/>
<dbReference type="GO" id="GO:0046872">
    <property type="term" value="F:metal ion binding"/>
    <property type="evidence" value="ECO:0007669"/>
    <property type="project" value="UniProtKB-KW"/>
</dbReference>
<dbReference type="EMBL" id="WKPI01000001">
    <property type="protein sequence ID" value="MSC31521.1"/>
    <property type="molecule type" value="Genomic_DNA"/>
</dbReference>
<gene>
    <name evidence="6" type="ORF">GKD88_00065</name>
    <name evidence="5" type="ORF">GKE08_00060</name>
</gene>
<evidence type="ECO:0000256" key="2">
    <source>
        <dbReference type="ARBA" id="ARBA00022112"/>
    </source>
</evidence>
<comment type="caution">
    <text evidence="5">The sequence shown here is derived from an EMBL/GenBank/DDBJ whole genome shotgun (WGS) entry which is preliminary data.</text>
</comment>
<dbReference type="Pfam" id="PF01784">
    <property type="entry name" value="DUF34_NIF3"/>
    <property type="match status" value="1"/>
</dbReference>
<evidence type="ECO:0000256" key="1">
    <source>
        <dbReference type="ARBA" id="ARBA00006964"/>
    </source>
</evidence>
<evidence type="ECO:0000256" key="3">
    <source>
        <dbReference type="ARBA" id="ARBA00022723"/>
    </source>
</evidence>
<evidence type="ECO:0000313" key="8">
    <source>
        <dbReference type="Proteomes" id="UP000480929"/>
    </source>
</evidence>
<sequence length="264" mass="30295">MQIQTILDHLQQHTPWVDYRKTRDIVLIGETQTEITQAAVCWVATKKVIEECIKRDIHFIISHENCFYLETTAPYQSMKELRDEKIKLCRDHQITIYRCHDGWDRFPEYGVADCLAQITGIPFNPRPTDSFYHYACLRHKTVLELAEKLAEALAPHGCSGVEILGNPEQSVTKLGVGVGAEMNSQVMRMENVDCMILSDDSCTNWIDLQWCLDAQIPCILCHHSTNEMEGMLGLVKYLSQIFPECSFVKADEGFQFTFVSARRK</sequence>
<name>A0A6N7S316_9FIRM</name>
<evidence type="ECO:0000313" key="5">
    <source>
        <dbReference type="EMBL" id="MSA87726.1"/>
    </source>
</evidence>
<accession>A0A6N7S316</accession>
<dbReference type="Gene3D" id="3.40.1390.30">
    <property type="entry name" value="NIF3 (NGG1p interacting factor 3)-like"/>
    <property type="match status" value="1"/>
</dbReference>
<dbReference type="EMBL" id="WKPJ01000001">
    <property type="protein sequence ID" value="MSA87726.1"/>
    <property type="molecule type" value="Genomic_DNA"/>
</dbReference>
<dbReference type="OrthoDB" id="1116574at2"/>
<dbReference type="SUPFAM" id="SSF102705">
    <property type="entry name" value="NIF3 (NGG1p interacting factor 3)-like"/>
    <property type="match status" value="1"/>
</dbReference>
<dbReference type="Proteomes" id="UP000433575">
    <property type="component" value="Unassembled WGS sequence"/>
</dbReference>
<keyword evidence="3 4" id="KW-0479">Metal-binding</keyword>
<organism evidence="5 7">
    <name type="scientific">Holdemania massiliensis</name>
    <dbReference type="NCBI Taxonomy" id="1468449"/>
    <lineage>
        <taxon>Bacteria</taxon>
        <taxon>Bacillati</taxon>
        <taxon>Bacillota</taxon>
        <taxon>Erysipelotrichia</taxon>
        <taxon>Erysipelotrichales</taxon>
        <taxon>Erysipelotrichaceae</taxon>
        <taxon>Holdemania</taxon>
    </lineage>
</organism>
<feature type="binding site" evidence="4">
    <location>
        <position position="104"/>
    </location>
    <ligand>
        <name>a divalent metal cation</name>
        <dbReference type="ChEBI" id="CHEBI:60240"/>
        <label>1</label>
    </ligand>
</feature>
<dbReference type="InterPro" id="IPR036069">
    <property type="entry name" value="DUF34/NIF3_sf"/>
</dbReference>
<dbReference type="Proteomes" id="UP000480929">
    <property type="component" value="Unassembled WGS sequence"/>
</dbReference>
<feature type="binding site" evidence="4">
    <location>
        <position position="227"/>
    </location>
    <ligand>
        <name>a divalent metal cation</name>
        <dbReference type="ChEBI" id="CHEBI:60240"/>
        <label>1</label>
    </ligand>
</feature>
<dbReference type="PANTHER" id="PTHR13799:SF14">
    <property type="entry name" value="GTP CYCLOHYDROLASE 1 TYPE 2 HOMOLOG"/>
    <property type="match status" value="1"/>
</dbReference>
<evidence type="ECO:0000313" key="6">
    <source>
        <dbReference type="EMBL" id="MSC31521.1"/>
    </source>
</evidence>
<dbReference type="RefSeq" id="WP_154237442.1">
    <property type="nucleotide sequence ID" value="NZ_CALJPI010000258.1"/>
</dbReference>
<reference evidence="7 8" key="1">
    <citation type="journal article" date="2019" name="Nat. Med.">
        <title>A library of human gut bacterial isolates paired with longitudinal multiomics data enables mechanistic microbiome research.</title>
        <authorList>
            <person name="Poyet M."/>
            <person name="Groussin M."/>
            <person name="Gibbons S.M."/>
            <person name="Avila-Pacheco J."/>
            <person name="Jiang X."/>
            <person name="Kearney S.M."/>
            <person name="Perrotta A.R."/>
            <person name="Berdy B."/>
            <person name="Zhao S."/>
            <person name="Lieberman T.D."/>
            <person name="Swanson P.K."/>
            <person name="Smith M."/>
            <person name="Roesemann S."/>
            <person name="Alexander J.E."/>
            <person name="Rich S.A."/>
            <person name="Livny J."/>
            <person name="Vlamakis H."/>
            <person name="Clish C."/>
            <person name="Bullock K."/>
            <person name="Deik A."/>
            <person name="Scott J."/>
            <person name="Pierce K.A."/>
            <person name="Xavier R.J."/>
            <person name="Alm E.J."/>
        </authorList>
    </citation>
    <scope>NUCLEOTIDE SEQUENCE [LARGE SCALE GENOMIC DNA]</scope>
    <source>
        <strain evidence="5 7">BIOML-A4</strain>
        <strain evidence="6 8">BIOML-A5</strain>
    </source>
</reference>
<dbReference type="GO" id="GO:0005737">
    <property type="term" value="C:cytoplasm"/>
    <property type="evidence" value="ECO:0007669"/>
    <property type="project" value="TreeGrafter"/>
</dbReference>
<dbReference type="PANTHER" id="PTHR13799">
    <property type="entry name" value="NGG1 INTERACTING FACTOR 3"/>
    <property type="match status" value="1"/>
</dbReference>
<protein>
    <recommendedName>
        <fullName evidence="2">GTP cyclohydrolase 1 type 2 homolog</fullName>
    </recommendedName>
</protein>
<comment type="similarity">
    <text evidence="1">Belongs to the GTP cyclohydrolase I type 2/NIF3 family.</text>
</comment>